<keyword evidence="6 12" id="KW-0274">FAD</keyword>
<comment type="similarity">
    <text evidence="3 12">Belongs to the methylenetetrahydrofolate reductase family.</text>
</comment>
<evidence type="ECO:0000256" key="4">
    <source>
        <dbReference type="ARBA" id="ARBA00022605"/>
    </source>
</evidence>
<dbReference type="Proteomes" id="UP000230842">
    <property type="component" value="Unassembled WGS sequence"/>
</dbReference>
<dbReference type="PANTHER" id="PTHR45754">
    <property type="entry name" value="METHYLENETETRAHYDROFOLATE REDUCTASE"/>
    <property type="match status" value="1"/>
</dbReference>
<evidence type="ECO:0000256" key="9">
    <source>
        <dbReference type="ARBA" id="ARBA00023167"/>
    </source>
</evidence>
<evidence type="ECO:0000256" key="5">
    <source>
        <dbReference type="ARBA" id="ARBA00022630"/>
    </source>
</evidence>
<dbReference type="PANTHER" id="PTHR45754:SF3">
    <property type="entry name" value="METHYLENETETRAHYDROFOLATE REDUCTASE (NADPH)"/>
    <property type="match status" value="1"/>
</dbReference>
<dbReference type="EMBL" id="PGEZ01000001">
    <property type="protein sequence ID" value="PJJ56043.1"/>
    <property type="molecule type" value="Genomic_DNA"/>
</dbReference>
<dbReference type="Pfam" id="PF02219">
    <property type="entry name" value="MTHFR"/>
    <property type="match status" value="1"/>
</dbReference>
<dbReference type="InterPro" id="IPR003171">
    <property type="entry name" value="Mehydrof_redctse-like"/>
</dbReference>
<keyword evidence="14" id="KW-1185">Reference proteome</keyword>
<sequence>MSVARVGDLVTGPDPTFSFEFFPPKSDAGERALWTAVRQLEPLQPTFVSVTYGAGGTTRDRTVRITGRIAAETTLHPVGHLTCVGQSRDELHTVLRQYADAGVRNVLALRGDPEGGPGAPWSSHPEGLDHGDELVALVASTGSFCVGAAAYPKGHREAASLEADAQVVAAKARAGASFAVTDFFFLAEDYLSLVERVRGLGCAIPILPGIMPITNLAQITRMAQLSGHQVPRSVVARLEPWVDDPEGLRAEGITIATELCDRLLAAGAPGLHFYTLNRSLATRQIYESLAATPV</sequence>
<comment type="cofactor">
    <cofactor evidence="1 12">
        <name>FAD</name>
        <dbReference type="ChEBI" id="CHEBI:57692"/>
    </cofactor>
</comment>
<evidence type="ECO:0000313" key="14">
    <source>
        <dbReference type="Proteomes" id="UP000230842"/>
    </source>
</evidence>
<evidence type="ECO:0000313" key="13">
    <source>
        <dbReference type="EMBL" id="PJJ56043.1"/>
    </source>
</evidence>
<dbReference type="GO" id="GO:0005829">
    <property type="term" value="C:cytosol"/>
    <property type="evidence" value="ECO:0007669"/>
    <property type="project" value="InterPro"/>
</dbReference>
<dbReference type="RefSeq" id="WP_039368635.1">
    <property type="nucleotide sequence ID" value="NZ_PGEZ01000001.1"/>
</dbReference>
<keyword evidence="5 12" id="KW-0285">Flavoprotein</keyword>
<organism evidence="13 14">
    <name type="scientific">Mumia flava</name>
    <dbReference type="NCBI Taxonomy" id="1348852"/>
    <lineage>
        <taxon>Bacteria</taxon>
        <taxon>Bacillati</taxon>
        <taxon>Actinomycetota</taxon>
        <taxon>Actinomycetes</taxon>
        <taxon>Propionibacteriales</taxon>
        <taxon>Nocardioidaceae</taxon>
        <taxon>Mumia</taxon>
    </lineage>
</organism>
<evidence type="ECO:0000256" key="2">
    <source>
        <dbReference type="ARBA" id="ARBA00004777"/>
    </source>
</evidence>
<dbReference type="NCBIfam" id="TIGR00676">
    <property type="entry name" value="fadh2"/>
    <property type="match status" value="1"/>
</dbReference>
<comment type="pathway">
    <text evidence="10">Amino-acid biosynthesis; L-methionine biosynthesis via de novo pathway.</text>
</comment>
<dbReference type="CDD" id="cd00537">
    <property type="entry name" value="MTHFR"/>
    <property type="match status" value="1"/>
</dbReference>
<comment type="pathway">
    <text evidence="2 12">One-carbon metabolism; tetrahydrofolate interconversion.</text>
</comment>
<name>A0A0B2AYH4_9ACTN</name>
<evidence type="ECO:0000256" key="1">
    <source>
        <dbReference type="ARBA" id="ARBA00001974"/>
    </source>
</evidence>
<protein>
    <recommendedName>
        <fullName evidence="12">Methylenetetrahydrofolate reductase</fullName>
        <ecNumber evidence="12">1.5.1.54</ecNumber>
    </recommendedName>
</protein>
<keyword evidence="9" id="KW-0486">Methionine biosynthesis</keyword>
<accession>A0A0B2AYH4</accession>
<keyword evidence="8" id="KW-0520">NAD</keyword>
<evidence type="ECO:0000256" key="7">
    <source>
        <dbReference type="ARBA" id="ARBA00023002"/>
    </source>
</evidence>
<evidence type="ECO:0000256" key="10">
    <source>
        <dbReference type="ARBA" id="ARBA00034478"/>
    </source>
</evidence>
<dbReference type="Gene3D" id="3.20.20.220">
    <property type="match status" value="1"/>
</dbReference>
<keyword evidence="7 12" id="KW-0560">Oxidoreductase</keyword>
<dbReference type="GO" id="GO:0035999">
    <property type="term" value="P:tetrahydrofolate interconversion"/>
    <property type="evidence" value="ECO:0007669"/>
    <property type="project" value="UniProtKB-UniPathway"/>
</dbReference>
<dbReference type="GO" id="GO:0106312">
    <property type="term" value="F:methylenetetrahydrofolate reductase (NADH) activity"/>
    <property type="evidence" value="ECO:0007669"/>
    <property type="project" value="UniProtKB-EC"/>
</dbReference>
<evidence type="ECO:0000256" key="11">
    <source>
        <dbReference type="ARBA" id="ARBA00048628"/>
    </source>
</evidence>
<evidence type="ECO:0000256" key="3">
    <source>
        <dbReference type="ARBA" id="ARBA00006743"/>
    </source>
</evidence>
<comment type="caution">
    <text evidence="13">The sequence shown here is derived from an EMBL/GenBank/DDBJ whole genome shotgun (WGS) entry which is preliminary data.</text>
</comment>
<gene>
    <name evidence="13" type="ORF">CLV56_0247</name>
</gene>
<reference evidence="13 14" key="1">
    <citation type="submission" date="2017-11" db="EMBL/GenBank/DDBJ databases">
        <title>Genomic Encyclopedia of Archaeal and Bacterial Type Strains, Phase II (KMG-II): From Individual Species to Whole Genera.</title>
        <authorList>
            <person name="Goeker M."/>
        </authorList>
    </citation>
    <scope>NUCLEOTIDE SEQUENCE [LARGE SCALE GENOMIC DNA]</scope>
    <source>
        <strain evidence="13 14">DSM 27763</strain>
    </source>
</reference>
<evidence type="ECO:0000256" key="6">
    <source>
        <dbReference type="ARBA" id="ARBA00022827"/>
    </source>
</evidence>
<evidence type="ECO:0000256" key="12">
    <source>
        <dbReference type="RuleBase" id="RU003862"/>
    </source>
</evidence>
<dbReference type="EC" id="1.5.1.54" evidence="12"/>
<dbReference type="AlphaFoldDB" id="A0A0B2AYH4"/>
<dbReference type="GO" id="GO:0071949">
    <property type="term" value="F:FAD binding"/>
    <property type="evidence" value="ECO:0007669"/>
    <property type="project" value="TreeGrafter"/>
</dbReference>
<dbReference type="UniPathway" id="UPA00193"/>
<evidence type="ECO:0000256" key="8">
    <source>
        <dbReference type="ARBA" id="ARBA00023027"/>
    </source>
</evidence>
<dbReference type="SUPFAM" id="SSF51730">
    <property type="entry name" value="FAD-linked oxidoreductase"/>
    <property type="match status" value="1"/>
</dbReference>
<dbReference type="InterPro" id="IPR029041">
    <property type="entry name" value="FAD-linked_oxidoreductase-like"/>
</dbReference>
<keyword evidence="4" id="KW-0028">Amino-acid biosynthesis</keyword>
<dbReference type="GO" id="GO:0009086">
    <property type="term" value="P:methionine biosynthetic process"/>
    <property type="evidence" value="ECO:0007669"/>
    <property type="project" value="UniProtKB-KW"/>
</dbReference>
<dbReference type="OrthoDB" id="9812555at2"/>
<comment type="catalytic activity">
    <reaction evidence="11">
        <text>(6S)-5-methyl-5,6,7,8-tetrahydrofolate + NAD(+) = (6R)-5,10-methylene-5,6,7,8-tetrahydrofolate + NADH + H(+)</text>
        <dbReference type="Rhea" id="RHEA:19821"/>
        <dbReference type="ChEBI" id="CHEBI:15378"/>
        <dbReference type="ChEBI" id="CHEBI:15636"/>
        <dbReference type="ChEBI" id="CHEBI:18608"/>
        <dbReference type="ChEBI" id="CHEBI:57540"/>
        <dbReference type="ChEBI" id="CHEBI:57945"/>
        <dbReference type="EC" id="1.5.1.54"/>
    </reaction>
    <physiologicalReaction direction="right-to-left" evidence="11">
        <dbReference type="Rhea" id="RHEA:19823"/>
    </physiologicalReaction>
</comment>
<proteinExistence type="inferred from homology"/>
<dbReference type="InterPro" id="IPR004620">
    <property type="entry name" value="MTHF_reductase_bac"/>
</dbReference>